<evidence type="ECO:0000259" key="3">
    <source>
        <dbReference type="Pfam" id="PF13360"/>
    </source>
</evidence>
<dbReference type="InterPro" id="IPR011047">
    <property type="entry name" value="Quinoprotein_ADH-like_sf"/>
</dbReference>
<feature type="transmembrane region" description="Helical" evidence="2">
    <location>
        <begin position="147"/>
        <end position="168"/>
    </location>
</feature>
<dbReference type="InterPro" id="IPR002372">
    <property type="entry name" value="PQQ_rpt_dom"/>
</dbReference>
<keyword evidence="2" id="KW-1133">Transmembrane helix</keyword>
<accession>A0ABS0DL70</accession>
<dbReference type="EMBL" id="JADLQN010000006">
    <property type="protein sequence ID" value="MBF6357779.1"/>
    <property type="molecule type" value="Genomic_DNA"/>
</dbReference>
<evidence type="ECO:0000256" key="1">
    <source>
        <dbReference type="SAM" id="MobiDB-lite"/>
    </source>
</evidence>
<sequence length="563" mass="58422">MRRAGTDPGTPEQSDPRQAKSGGGSTGTRGAGKGGAGRGRTGRTGRAKPQLRKAGRGGADPTTSGRWNTPAWLLFGTFAAAVVGFMVTWQVLDWIAISRESGGSCGTSRGISYGDCPRYWGTIFVISLFGLMAFVPLLLFALIRTRLAGALAGAVAAVLAIYPAAIAFGQLHGDTWEPAWAAPSDRTDDGETGGLWHTAAEAGTAVRVAFDGLTAFDVASGSTRWSAVFPDRDVLCAMSRTAPEGIGLVARHDENAPCAGFGAVDIATGRTLWESTVPGGLVDGPDVLAVTGGTAVALGEDAVHGFALRDGAPRWQFRLPESACGTPWLAAGRYVVVAVDRCTGAESADDSGPALWALAPDTGAVAWTVAVPFEGARRVTRIASEPLVVHVTENGRRGRSAFVAFDDTGAVTATIETGTGTADPELMPLRPVDLAGFDAAPVTRTVVTGNTLVAVARAESENGYRLLAHDLATGARRWTGDLLDDDPDALVADGDRVMVVVDNFRVLGLGAFDLRTGAESHAGVAVVERSGPSLQVFALPEVYLVLSSDGSSPYRPLQAVARP</sequence>
<keyword evidence="2" id="KW-0472">Membrane</keyword>
<dbReference type="Gene3D" id="2.130.10.10">
    <property type="entry name" value="YVTN repeat-like/Quinoprotein amine dehydrogenase"/>
    <property type="match status" value="2"/>
</dbReference>
<name>A0ABS0DL70_9NOCA</name>
<gene>
    <name evidence="4" type="ORF">IU449_25095</name>
</gene>
<dbReference type="PANTHER" id="PTHR34512:SF30">
    <property type="entry name" value="OUTER MEMBRANE PROTEIN ASSEMBLY FACTOR BAMB"/>
    <property type="match status" value="1"/>
</dbReference>
<feature type="compositionally biased region" description="Basic residues" evidence="1">
    <location>
        <begin position="40"/>
        <end position="55"/>
    </location>
</feature>
<reference evidence="4 5" key="1">
    <citation type="submission" date="2020-10" db="EMBL/GenBank/DDBJ databases">
        <title>Identification of Nocardia species via Next-generation sequencing and recognition of intraspecies genetic diversity.</title>
        <authorList>
            <person name="Li P."/>
            <person name="Li P."/>
            <person name="Lu B."/>
        </authorList>
    </citation>
    <scope>NUCLEOTIDE SEQUENCE [LARGE SCALE GENOMIC DNA]</scope>
    <source>
        <strain evidence="4 5">BJ06-0143</strain>
    </source>
</reference>
<organism evidence="4 5">
    <name type="scientific">Nocardia higoensis</name>
    <dbReference type="NCBI Taxonomy" id="228599"/>
    <lineage>
        <taxon>Bacteria</taxon>
        <taxon>Bacillati</taxon>
        <taxon>Actinomycetota</taxon>
        <taxon>Actinomycetes</taxon>
        <taxon>Mycobacteriales</taxon>
        <taxon>Nocardiaceae</taxon>
        <taxon>Nocardia</taxon>
    </lineage>
</organism>
<evidence type="ECO:0000313" key="5">
    <source>
        <dbReference type="Proteomes" id="UP000707731"/>
    </source>
</evidence>
<evidence type="ECO:0000256" key="2">
    <source>
        <dbReference type="SAM" id="Phobius"/>
    </source>
</evidence>
<feature type="compositionally biased region" description="Gly residues" evidence="1">
    <location>
        <begin position="21"/>
        <end position="39"/>
    </location>
</feature>
<comment type="caution">
    <text evidence="4">The sequence shown here is derived from an EMBL/GenBank/DDBJ whole genome shotgun (WGS) entry which is preliminary data.</text>
</comment>
<dbReference type="SUPFAM" id="SSF50998">
    <property type="entry name" value="Quinoprotein alcohol dehydrogenase-like"/>
    <property type="match status" value="1"/>
</dbReference>
<proteinExistence type="predicted"/>
<dbReference type="RefSeq" id="WP_195004600.1">
    <property type="nucleotide sequence ID" value="NZ_JADLQN010000006.1"/>
</dbReference>
<keyword evidence="5" id="KW-1185">Reference proteome</keyword>
<feature type="region of interest" description="Disordered" evidence="1">
    <location>
        <begin position="1"/>
        <end position="64"/>
    </location>
</feature>
<dbReference type="Proteomes" id="UP000707731">
    <property type="component" value="Unassembled WGS sequence"/>
</dbReference>
<feature type="domain" description="Pyrrolo-quinoline quinone repeat" evidence="3">
    <location>
        <begin position="263"/>
        <end position="520"/>
    </location>
</feature>
<dbReference type="PANTHER" id="PTHR34512">
    <property type="entry name" value="CELL SURFACE PROTEIN"/>
    <property type="match status" value="1"/>
</dbReference>
<feature type="transmembrane region" description="Helical" evidence="2">
    <location>
        <begin position="71"/>
        <end position="92"/>
    </location>
</feature>
<feature type="transmembrane region" description="Helical" evidence="2">
    <location>
        <begin position="119"/>
        <end position="140"/>
    </location>
</feature>
<dbReference type="InterPro" id="IPR015943">
    <property type="entry name" value="WD40/YVTN_repeat-like_dom_sf"/>
</dbReference>
<evidence type="ECO:0000313" key="4">
    <source>
        <dbReference type="EMBL" id="MBF6357779.1"/>
    </source>
</evidence>
<protein>
    <submittedName>
        <fullName evidence="4">PQQ-like beta-propeller repeat protein</fullName>
    </submittedName>
</protein>
<dbReference type="Pfam" id="PF13360">
    <property type="entry name" value="PQQ_2"/>
    <property type="match status" value="1"/>
</dbReference>
<keyword evidence="2" id="KW-0812">Transmembrane</keyword>